<accession>A0A0G1FEY4</accession>
<feature type="transmembrane region" description="Helical" evidence="1">
    <location>
        <begin position="82"/>
        <end position="99"/>
    </location>
</feature>
<feature type="transmembrane region" description="Helical" evidence="1">
    <location>
        <begin position="31"/>
        <end position="62"/>
    </location>
</feature>
<keyword evidence="1" id="KW-0812">Transmembrane</keyword>
<name>A0A0G1FEY4_9BACT</name>
<keyword evidence="1" id="KW-1133">Transmembrane helix</keyword>
<proteinExistence type="predicted"/>
<dbReference type="EMBL" id="LCFK01000018">
    <property type="protein sequence ID" value="KKS93671.1"/>
    <property type="molecule type" value="Genomic_DNA"/>
</dbReference>
<comment type="caution">
    <text evidence="2">The sequence shown here is derived from an EMBL/GenBank/DDBJ whole genome shotgun (WGS) entry which is preliminary data.</text>
</comment>
<reference evidence="2 3" key="1">
    <citation type="journal article" date="2015" name="Nature">
        <title>rRNA introns, odd ribosomes, and small enigmatic genomes across a large radiation of phyla.</title>
        <authorList>
            <person name="Brown C.T."/>
            <person name="Hug L.A."/>
            <person name="Thomas B.C."/>
            <person name="Sharon I."/>
            <person name="Castelle C.J."/>
            <person name="Singh A."/>
            <person name="Wilkins M.J."/>
            <person name="Williams K.H."/>
            <person name="Banfield J.F."/>
        </authorList>
    </citation>
    <scope>NUCLEOTIDE SEQUENCE [LARGE SCALE GENOMIC DNA]</scope>
</reference>
<dbReference type="AlphaFoldDB" id="A0A0G1FEY4"/>
<protein>
    <submittedName>
        <fullName evidence="2">Uncharacterized protein</fullName>
    </submittedName>
</protein>
<feature type="transmembrane region" description="Helical" evidence="1">
    <location>
        <begin position="111"/>
        <end position="133"/>
    </location>
</feature>
<dbReference type="Proteomes" id="UP000033980">
    <property type="component" value="Unassembled WGS sequence"/>
</dbReference>
<gene>
    <name evidence="2" type="ORF">UV68_C0018G0004</name>
</gene>
<keyword evidence="1" id="KW-0472">Membrane</keyword>
<evidence type="ECO:0000313" key="3">
    <source>
        <dbReference type="Proteomes" id="UP000033980"/>
    </source>
</evidence>
<evidence type="ECO:0000256" key="1">
    <source>
        <dbReference type="SAM" id="Phobius"/>
    </source>
</evidence>
<evidence type="ECO:0000313" key="2">
    <source>
        <dbReference type="EMBL" id="KKS93671.1"/>
    </source>
</evidence>
<organism evidence="2 3">
    <name type="scientific">Candidatus Collierbacteria bacterium GW2011_GWC2_43_12</name>
    <dbReference type="NCBI Taxonomy" id="1618390"/>
    <lineage>
        <taxon>Bacteria</taxon>
        <taxon>Candidatus Collieribacteriota</taxon>
    </lineage>
</organism>
<sequence>MPKKRKIVTIDIEKSVMTKIKSNQITMKPRWYFVLGTIFSLVGLVSTGLVAVFLTNLTIFLLKQHGPNGQWRLQQILESFPLWIPLLAIVGIVGGIWLLKKFDFSYQKNFPLIVLVFITSILLAAFLLNYMGLDNLWMKQGPMRRFYQNNGGQVSGYPNITGQGRGRMIINR</sequence>